<comment type="caution">
    <text evidence="1">The sequence shown here is derived from an EMBL/GenBank/DDBJ whole genome shotgun (WGS) entry which is preliminary data.</text>
</comment>
<evidence type="ECO:0008006" key="3">
    <source>
        <dbReference type="Google" id="ProtNLM"/>
    </source>
</evidence>
<accession>A0A502GYM6</accession>
<gene>
    <name evidence="1" type="ORF">EAH73_11935</name>
</gene>
<organism evidence="1 2">
    <name type="scientific">Hymenobacter nivis</name>
    <dbReference type="NCBI Taxonomy" id="1850093"/>
    <lineage>
        <taxon>Bacteria</taxon>
        <taxon>Pseudomonadati</taxon>
        <taxon>Bacteroidota</taxon>
        <taxon>Cytophagia</taxon>
        <taxon>Cytophagales</taxon>
        <taxon>Hymenobacteraceae</taxon>
        <taxon>Hymenobacter</taxon>
    </lineage>
</organism>
<reference evidence="1 2" key="1">
    <citation type="journal article" date="2019" name="Environ. Microbiol.">
        <title>Species interactions and distinct microbial communities in high Arctic permafrost affected cryosols are associated with the CH4 and CO2 gas fluxes.</title>
        <authorList>
            <person name="Altshuler I."/>
            <person name="Hamel J."/>
            <person name="Turney S."/>
            <person name="Magnuson E."/>
            <person name="Levesque R."/>
            <person name="Greer C."/>
            <person name="Whyte L.G."/>
        </authorList>
    </citation>
    <scope>NUCLEOTIDE SEQUENCE [LARGE SCALE GENOMIC DNA]</scope>
    <source>
        <strain evidence="1 2">S9.2P</strain>
    </source>
</reference>
<protein>
    <recommendedName>
        <fullName evidence="3">Phage major capsid protein</fullName>
    </recommendedName>
</protein>
<dbReference type="AlphaFoldDB" id="A0A502GYM6"/>
<evidence type="ECO:0000313" key="1">
    <source>
        <dbReference type="EMBL" id="TPG66073.1"/>
    </source>
</evidence>
<name>A0A502GYM6_9BACT</name>
<proteinExistence type="predicted"/>
<evidence type="ECO:0000313" key="2">
    <source>
        <dbReference type="Proteomes" id="UP000317646"/>
    </source>
</evidence>
<dbReference type="RefSeq" id="WP_140466797.1">
    <property type="nucleotide sequence ID" value="NZ_RCYZ01000004.1"/>
</dbReference>
<dbReference type="Proteomes" id="UP000317646">
    <property type="component" value="Unassembled WGS sequence"/>
</dbReference>
<keyword evidence="2" id="KW-1185">Reference proteome</keyword>
<dbReference type="OrthoDB" id="864990at2"/>
<dbReference type="EMBL" id="RCYZ01000004">
    <property type="protein sequence ID" value="TPG66073.1"/>
    <property type="molecule type" value="Genomic_DNA"/>
</dbReference>
<sequence length="363" mass="39964">MNNLLETLMLDIRSNGIESLSRNESRPSMTGALDLFNKQTAGDNTILTPDLKAKLDASFGQVVKASVINYDNPTISNVRTCAVQVGGVTTKLVPFTFFTVAFGFPMVPAQYVNNDVGYETVFMRQLKDRIIKTQALLDTKCIDFANVNKNKFFPAEMLAYYSQVASAMQVPLQTDANGQQNWNGLFNFLQSILVQQDFTGSPDILTNPRGMADVRQRLSQGAQNAVNSAWEVPGTGNFFQSPRVLNSGPGVAATDYAILPGSVAITNRLDPDCLMADNYIGSKENPVSEWTKVPLPELGDYGLYYQSACSDQSAALAAQRLEGLTRTRIESFEWSADYCIFGAYNSDPITRYQPIQKFELLAA</sequence>